<dbReference type="AlphaFoldDB" id="A0A6L5G1H3"/>
<gene>
    <name evidence="1" type="ORF">GFD30_00270</name>
</gene>
<dbReference type="EMBL" id="WIAO01000001">
    <property type="protein sequence ID" value="MQM24016.1"/>
    <property type="molecule type" value="Genomic_DNA"/>
</dbReference>
<reference evidence="1 2" key="1">
    <citation type="submission" date="2019-10" db="EMBL/GenBank/DDBJ databases">
        <title>Glycomyces albidus sp. nov., a novel actinomycete isolated from rhizosphere soil of wheat (Triticum aestivum L.).</title>
        <authorList>
            <person name="Qian L."/>
        </authorList>
    </citation>
    <scope>NUCLEOTIDE SEQUENCE [LARGE SCALE GENOMIC DNA]</scope>
    <source>
        <strain evidence="1 2">NEAU-7082</strain>
    </source>
</reference>
<keyword evidence="2" id="KW-1185">Reference proteome</keyword>
<accession>A0A6L5G1H3</accession>
<evidence type="ECO:0000313" key="2">
    <source>
        <dbReference type="Proteomes" id="UP000477750"/>
    </source>
</evidence>
<sequence length="72" mass="7798">MPCEEDTVMLCCPYCGWPDDDPVTTVSRHRSASGATVWTRCVCGSLQTRVRRGGAFVVCARSRPADHPAASL</sequence>
<comment type="caution">
    <text evidence="1">The sequence shown here is derived from an EMBL/GenBank/DDBJ whole genome shotgun (WGS) entry which is preliminary data.</text>
</comment>
<dbReference type="Proteomes" id="UP000477750">
    <property type="component" value="Unassembled WGS sequence"/>
</dbReference>
<evidence type="ECO:0000313" key="1">
    <source>
        <dbReference type="EMBL" id="MQM24016.1"/>
    </source>
</evidence>
<proteinExistence type="predicted"/>
<protein>
    <submittedName>
        <fullName evidence="1">Uncharacterized protein</fullName>
    </submittedName>
</protein>
<name>A0A6L5G1H3_9ACTN</name>
<organism evidence="1 2">
    <name type="scientific">Glycomyces albidus</name>
    <dbReference type="NCBI Taxonomy" id="2656774"/>
    <lineage>
        <taxon>Bacteria</taxon>
        <taxon>Bacillati</taxon>
        <taxon>Actinomycetota</taxon>
        <taxon>Actinomycetes</taxon>
        <taxon>Glycomycetales</taxon>
        <taxon>Glycomycetaceae</taxon>
        <taxon>Glycomyces</taxon>
    </lineage>
</organism>